<dbReference type="InterPro" id="IPR006626">
    <property type="entry name" value="PbH1"/>
</dbReference>
<dbReference type="InterPro" id="IPR006633">
    <property type="entry name" value="Carb-bd_sugar_hydrolysis-dom"/>
</dbReference>
<dbReference type="InterPro" id="IPR022441">
    <property type="entry name" value="Para_beta_helix_rpt-2"/>
</dbReference>
<sequence>MSLLEWKSRFSQVRTRSFAVVLSVLLVTSIMVPFVAVGSTTGDGDGSSLEQLAGLEATSDHGTCVVADESIQDAIDAASPGETICVGDGTYQEALFIDKDDLTLIASDGSQPVLDGSDGVFGHGIHVSGATGVTIDGVVVQGFEEINGLSGIGIYLQDAHEATVRNTEVRNNDGGILNWNGDDVTIESNTLTNNAQGKVSNAFNNVHGGIHLSGSSGNTIENNDASGNHETNIYVRNSDDATVRGNTVTDAPQGQQGSIYVYGSTNALIEANTVTDNVGGDLRRGIGLRTADGPTVTDNHLEGNQGTALHVRSSNDVSVSGNTITNNQNTGLFVTGSATNTVLEGNTVDGNDGHGIRVQSDGVIVRDNDILENELSGVSVSEAREVIVRSNVIADSDNSGVAVFGSTSTAARNGLIEGNTVSGSGGDGIWISGPRDVTVRGNDVTTSSEHGIHAIDAESVVIDENDVSGSQRSGIKTDGAVNVTVTKNTVTANADTGILVRDTVSDTRAMAISENTATDNVDGVRLEGSNLENVTVEANRLEENTNGVTIADTPSSQDALRINENVIQNNANRGINHETNQLIDITSNWWGDASGPSGGAVDRETGAVADGLGDSIEHDSHDDRFWFDPWLTTDVGGESDPVGAQFDIEITDTNEPITAGETLVVTATVTNMGDQSGTETVELIADDGATGLDSTEVTLGDGESEPIDLSWETTGDDTGVFDLSVVSPYSADTVIVTVDAPSAGAFFAVTIDDTNEPIAAGDTLEVSTTIANIGDAEGTQTIEFVAFDGTTVVDSTSLTLAADATETLVLSWSNAPDGTGDVTVRTEDDSDGRTVAIGAATAVEITSCRVIDTAGNYVLSSDLSGDDTCITITASDVSVDGGGHTIAASNATGNDWGVHVTGVDGRVENVSVTNLVLEGWGNGVRFRNVDDSELSNVVVENGSTGVVLSASHGNTLNDLTIRDNNRRALSLSSSDDNVVSDVEATGNEAATTFSGRGSVYLFGSSNNEFEDVVVTDGRSGVRISFSTGNEFVGLTTERHANYGLEVQSNSNTFTDVVANDNGWHGIQVNTASFNAFENVTVTGTDGSAVRLTGIGSGSTPQNNVFENVSVTDNDGAAVSLSVANYNTFRDLTTASNTGSAVTFVSRAEGNLVEFGEIGHGINTAVNFGSDSVGNTVREVSLNGTGTPFVSQDGGPNNEFDRVDIDGTVVSLSARGVGTSQVSPSTLPADSTPLGSFLRVTPHSSGTTHVEHLRFHYEAADVESLDENALAIWRLVDGEWIAPTDATYVTGVDTDQQYVFATGIDESHLSATFGVFATGSSTDPGDGDSSGSSGGGGGSGAATPADPEPEPDAPFFTVSIVETTSPVTAGETLDVTAVVENVGAENGTGTVELLANGAVVDSASTSLSAGDEVAIELSWATTADDVAETSTLEVRSDDDAATAVVTVNPVDEDAEIVLYGARAQSDTVDVGDTLTVVGDFYNLGTTGGERTVTLFVDGEAVDDATVTVSPGLARGAAELTWTPTEDDISDGAAETEFTLSLDGLLVGTVTVDNPYSDIQVIAASSSSTELVAGEEAYVVGSIYQAGTIAGSETFDLVAENVDTGEEIVLGSQESPELAPGFYYLGALNVSYAIDEPGTYDLRLGDRDAGSVEAEAAYSDVKVIAASTSEIELVAGEEAYVVGSIYQAGTIAGTETFDLIAENVDTGDEIVLGSQESPELAPGWYHLGALNISYTIEEAGTYDITLGDQSAGTVEVEAAYSDILVIGASTSEVDLVAGEEAHVVGSIYQAGTIEAGETVDLVAENAETGEEIVLGSQESPELAPGFYYLGALNVSYTIDEAGTYDLRLGNRDAGTVEVEAAYSDITVIAASSSVVEFVAGEEAYVVGSIYQAGTIEASETFELTAENVDTGEEFVLGTQESPELAPGYYYLGALNVSYTIDEAGTYDLTLGDRPAGTVEVLPSNSDIRVTAASVEEIELVQGETTFVTGSIYQAGTDDGPQRIVLEERNLDTNETRIVGEQTVSLQPGFYHLGALNISYAPEAAGSYDLTLGDRVVGTVAVDEAITDIQVVGASVSAVELVEGEELFVTGSLYQAGTVAGSQTIELTAENVDTGEVAVVASQETGELQPGFYHLGALNVSYTPDTAGTYELTLGDRSAGTIEVEAAYSDVQVIAASTSEVDLVASEEAFVTGSIYQAGTIAGSEAVDLVAENVETGEEVVLGSQASPELAPGWYHLGALNVTYAIDEAGTYDLRLGDRHAGTVEVEAAYSDVQVIAAGTSAVDLVAGEEAFVTGSIYQAGTIVDSGTIELTAENVDTGEIVVLGSQESPELAPGWYHLGALNVSYAIDEPGTYDLRLGDRNAGTVEVEAASSDIIVIAAGTSAVDLFAGEEAFVTGSIYQAGTIAGSETVDLVAENVETGEEVVLGSQESPELAPGWYYLGALNVSYAIDEPGTYDLRLGDRDAGTVEVEFGTVDVDIVSVDGQGTGFDLETGEPLVYTSHSATVAVHVKSDVPLDEVTLLVQSRETTYAVSAAGTHVTGDRWTIDVPLADVPDDGRYGLTVVAVDAGGTGDAAVAEEVLVIDRNGPSMSVSVENVDSNDATVVVVDSNEPLEELSSVTVELPTQDGSTSTETITMIQATDTQFIGTLEFEESGEYTVTVVGVDHAGNEGTDTASVIINTGFTLNDGEIIIDKSGTSIAFEVADDADEAINAQELFLALSENSINPNVGGGDLGVGFITAKLDSFLEYHLEEGTIEHATISMAVDETAVPSGSSVADAQIHYYDQSASQWDPVDTTVEQVGDQPFLVADVTHFSTYGALIADEEPPQLVSAFPTDGTTLKATTEELTVRFEYADELSGVDVGDVRLAVDGIDVTGDEGSSITSLAAEHTMAVEAGGSYTVSVTVVDVAGNAATYETTFDVAGEDDESDADENHARNDETGDDGTPGFGVSMTLLVVLVAALFIARRRR</sequence>
<evidence type="ECO:0000313" key="8">
    <source>
        <dbReference type="Proteomes" id="UP000185936"/>
    </source>
</evidence>
<proteinExistence type="predicted"/>
<accession>A0A1N7G7D3</accession>
<dbReference type="Gene3D" id="2.60.40.10">
    <property type="entry name" value="Immunoglobulins"/>
    <property type="match status" value="2"/>
</dbReference>
<feature type="domain" description="Carbohydrate-binding/sugar hydrolysis" evidence="6">
    <location>
        <begin position="837"/>
        <end position="972"/>
    </location>
</feature>
<keyword evidence="5" id="KW-0812">Transmembrane</keyword>
<protein>
    <submittedName>
        <fullName evidence="7">PGF-CTERM protein</fullName>
    </submittedName>
</protein>
<comment type="pathway">
    <text evidence="1">Protein modification; protein ubiquitination.</text>
</comment>
<evidence type="ECO:0000256" key="5">
    <source>
        <dbReference type="SAM" id="Phobius"/>
    </source>
</evidence>
<dbReference type="STRING" id="308853.SAMN05421752_11068"/>
<dbReference type="Proteomes" id="UP000185936">
    <property type="component" value="Unassembled WGS sequence"/>
</dbReference>
<evidence type="ECO:0000313" key="7">
    <source>
        <dbReference type="EMBL" id="SIS08523.1"/>
    </source>
</evidence>
<dbReference type="InterPro" id="IPR012334">
    <property type="entry name" value="Pectin_lyas_fold"/>
</dbReference>
<dbReference type="InterPro" id="IPR007742">
    <property type="entry name" value="NosD_dom"/>
</dbReference>
<evidence type="ECO:0000259" key="6">
    <source>
        <dbReference type="SMART" id="SM00722"/>
    </source>
</evidence>
<dbReference type="SMART" id="SM00710">
    <property type="entry name" value="PbH1"/>
    <property type="match status" value="29"/>
</dbReference>
<organism evidence="7 8">
    <name type="scientific">Natronorubrum thiooxidans</name>
    <dbReference type="NCBI Taxonomy" id="308853"/>
    <lineage>
        <taxon>Archaea</taxon>
        <taxon>Methanobacteriati</taxon>
        <taxon>Methanobacteriota</taxon>
        <taxon>Stenosarchaea group</taxon>
        <taxon>Halobacteria</taxon>
        <taxon>Halobacteriales</taxon>
        <taxon>Natrialbaceae</taxon>
        <taxon>Natronorubrum</taxon>
    </lineage>
</organism>
<feature type="region of interest" description="Disordered" evidence="4">
    <location>
        <begin position="2918"/>
        <end position="2942"/>
    </location>
</feature>
<evidence type="ECO:0000256" key="2">
    <source>
        <dbReference type="ARBA" id="ARBA00022737"/>
    </source>
</evidence>
<dbReference type="Pfam" id="PF05048">
    <property type="entry name" value="NosD"/>
    <property type="match status" value="1"/>
</dbReference>
<name>A0A1N7G7D3_9EURY</name>
<dbReference type="Pfam" id="PF13229">
    <property type="entry name" value="Beta_helix"/>
    <property type="match status" value="3"/>
</dbReference>
<keyword evidence="2" id="KW-0677">Repeat</keyword>
<keyword evidence="5" id="KW-1133">Transmembrane helix</keyword>
<feature type="domain" description="Carbohydrate-binding/sugar hydrolysis" evidence="6">
    <location>
        <begin position="116"/>
        <end position="262"/>
    </location>
</feature>
<evidence type="ECO:0000256" key="4">
    <source>
        <dbReference type="SAM" id="MobiDB-lite"/>
    </source>
</evidence>
<evidence type="ECO:0000256" key="3">
    <source>
        <dbReference type="ARBA" id="ARBA00022786"/>
    </source>
</evidence>
<dbReference type="InterPro" id="IPR011050">
    <property type="entry name" value="Pectin_lyase_fold/virulence"/>
</dbReference>
<dbReference type="InterPro" id="IPR039448">
    <property type="entry name" value="Beta_helix"/>
</dbReference>
<keyword evidence="5" id="KW-0472">Membrane</keyword>
<keyword evidence="3" id="KW-0833">Ubl conjugation pathway</keyword>
<dbReference type="PANTHER" id="PTHR22990:SF15">
    <property type="entry name" value="F-BOX ONLY PROTEIN 10"/>
    <property type="match status" value="1"/>
</dbReference>
<dbReference type="InterPro" id="IPR013783">
    <property type="entry name" value="Ig-like_fold"/>
</dbReference>
<feature type="region of interest" description="Disordered" evidence="4">
    <location>
        <begin position="1318"/>
        <end position="1352"/>
    </location>
</feature>
<gene>
    <name evidence="7" type="ORF">SAMN05421752_11068</name>
</gene>
<dbReference type="Gene3D" id="2.160.20.10">
    <property type="entry name" value="Single-stranded right-handed beta-helix, Pectin lyase-like"/>
    <property type="match status" value="5"/>
</dbReference>
<feature type="domain" description="Carbohydrate-binding/sugar hydrolysis" evidence="6">
    <location>
        <begin position="300"/>
        <end position="455"/>
    </location>
</feature>
<feature type="transmembrane region" description="Helical" evidence="5">
    <location>
        <begin position="2943"/>
        <end position="2962"/>
    </location>
</feature>
<evidence type="ECO:0000256" key="1">
    <source>
        <dbReference type="ARBA" id="ARBA00004906"/>
    </source>
</evidence>
<dbReference type="EMBL" id="FTNR01000010">
    <property type="protein sequence ID" value="SIS08523.1"/>
    <property type="molecule type" value="Genomic_DNA"/>
</dbReference>
<dbReference type="SUPFAM" id="SSF51126">
    <property type="entry name" value="Pectin lyase-like"/>
    <property type="match status" value="4"/>
</dbReference>
<reference evidence="8" key="1">
    <citation type="submission" date="2017-01" db="EMBL/GenBank/DDBJ databases">
        <authorList>
            <person name="Varghese N."/>
            <person name="Submissions S."/>
        </authorList>
    </citation>
    <scope>NUCLEOTIDE SEQUENCE [LARGE SCALE GENOMIC DNA]</scope>
    <source>
        <strain evidence="8">type strain: HArc-</strain>
    </source>
</reference>
<feature type="compositionally biased region" description="Low complexity" evidence="4">
    <location>
        <begin position="1318"/>
        <end position="1330"/>
    </location>
</feature>
<dbReference type="PANTHER" id="PTHR22990">
    <property type="entry name" value="F-BOX ONLY PROTEIN"/>
    <property type="match status" value="1"/>
</dbReference>
<dbReference type="InterPro" id="IPR051550">
    <property type="entry name" value="SCF-Subunits/Alg-Epimerases"/>
</dbReference>
<dbReference type="NCBIfam" id="TIGR03804">
    <property type="entry name" value="para_beta_helix"/>
    <property type="match status" value="2"/>
</dbReference>
<keyword evidence="8" id="KW-1185">Reference proteome</keyword>
<dbReference type="SMART" id="SM00722">
    <property type="entry name" value="CASH"/>
    <property type="match status" value="3"/>
</dbReference>